<organism evidence="2 3">
    <name type="scientific">Clostridium disporicum</name>
    <dbReference type="NCBI Taxonomy" id="84024"/>
    <lineage>
        <taxon>Bacteria</taxon>
        <taxon>Bacillati</taxon>
        <taxon>Bacillota</taxon>
        <taxon>Clostridia</taxon>
        <taxon>Eubacteriales</taxon>
        <taxon>Clostridiaceae</taxon>
        <taxon>Clostridium</taxon>
    </lineage>
</organism>
<dbReference type="OrthoDB" id="1917148at2"/>
<dbReference type="AlphaFoldDB" id="A0A174H7R1"/>
<dbReference type="RefSeq" id="WP_055277728.1">
    <property type="nucleotide sequence ID" value="NZ_CYZV01000040.1"/>
</dbReference>
<evidence type="ECO:0000313" key="2">
    <source>
        <dbReference type="EMBL" id="CUO69386.1"/>
    </source>
</evidence>
<name>A0A174H7R1_9CLOT</name>
<dbReference type="EMBL" id="CYZV01000040">
    <property type="protein sequence ID" value="CUO69386.1"/>
    <property type="molecule type" value="Genomic_DNA"/>
</dbReference>
<dbReference type="InterPro" id="IPR003615">
    <property type="entry name" value="HNH_nuc"/>
</dbReference>
<dbReference type="Pfam" id="PF13392">
    <property type="entry name" value="HNH_3"/>
    <property type="match status" value="1"/>
</dbReference>
<proteinExistence type="predicted"/>
<feature type="domain" description="HNH nuclease" evidence="1">
    <location>
        <begin position="74"/>
        <end position="102"/>
    </location>
</feature>
<dbReference type="SUPFAM" id="SSF54060">
    <property type="entry name" value="His-Me finger endonucleases"/>
    <property type="match status" value="1"/>
</dbReference>
<protein>
    <submittedName>
        <fullName evidence="2">AP2 domain-containing protein</fullName>
    </submittedName>
</protein>
<reference evidence="2 3" key="1">
    <citation type="submission" date="2015-09" db="EMBL/GenBank/DDBJ databases">
        <authorList>
            <consortium name="Pathogen Informatics"/>
        </authorList>
    </citation>
    <scope>NUCLEOTIDE SEQUENCE [LARGE SCALE GENOMIC DNA]</scope>
    <source>
        <strain evidence="2 3">2789STDY5834855</strain>
    </source>
</reference>
<dbReference type="SUPFAM" id="SSF54171">
    <property type="entry name" value="DNA-binding domain"/>
    <property type="match status" value="1"/>
</dbReference>
<accession>A0A174H7R1</accession>
<dbReference type="GO" id="GO:0003677">
    <property type="term" value="F:DNA binding"/>
    <property type="evidence" value="ECO:0007669"/>
    <property type="project" value="InterPro"/>
</dbReference>
<sequence length="194" mass="22924">MKGNKYIIKDNSVEMIIESKVHGIIRVKIDNDDLEKCSQLTWHYAKNKDSKYIQTRIKGKMIKLHRYIMNINNSNLVVDHINRNPLDNRKSNLRICSYQENSFNKSIRVDNTSGIPGVSFHKINKKWRAKIKYNNLTIHLGYFEDINEALINRRVAEEILFGEYSPNEKLDNVEEELLYKARENVMRRIENKVA</sequence>
<dbReference type="Proteomes" id="UP000095558">
    <property type="component" value="Unassembled WGS sequence"/>
</dbReference>
<gene>
    <name evidence="2" type="ORF">ERS852470_03087</name>
</gene>
<dbReference type="InterPro" id="IPR044925">
    <property type="entry name" value="His-Me_finger_sf"/>
</dbReference>
<dbReference type="InterPro" id="IPR016177">
    <property type="entry name" value="DNA-bd_dom_sf"/>
</dbReference>
<evidence type="ECO:0000313" key="3">
    <source>
        <dbReference type="Proteomes" id="UP000095558"/>
    </source>
</evidence>
<dbReference type="Gene3D" id="3.90.75.20">
    <property type="match status" value="1"/>
</dbReference>
<evidence type="ECO:0000259" key="1">
    <source>
        <dbReference type="Pfam" id="PF13392"/>
    </source>
</evidence>